<evidence type="ECO:0000256" key="2">
    <source>
        <dbReference type="SAM" id="MobiDB-lite"/>
    </source>
</evidence>
<feature type="coiled-coil region" evidence="1">
    <location>
        <begin position="128"/>
        <end position="190"/>
    </location>
</feature>
<feature type="coiled-coil region" evidence="1">
    <location>
        <begin position="26"/>
        <end position="74"/>
    </location>
</feature>
<name>A0ABU6U874_9FABA</name>
<gene>
    <name evidence="3" type="ORF">PIB30_019503</name>
</gene>
<sequence length="944" mass="109107">MRRGGSRSAQCAYRWARQELREDKKMDGVYRELEEAKEQVEKLKEECRVKTHLVESLKKDCVEGSRKLQEAKQQGEKQASQLALNLEEIFELKKLHEDLKSSLGEKEAHIVCLSAENKKIQADCNERIVQLEESNRKLVLDLDELNARNTFLEQNASASSKEISCLKTLLSATEKKCLEAEEKVREAKILRRRDDVILQLEEENISAHDKIKWRNEQFKHLEEAHQQLRVQFQSSREEWEKERSLLLDQLSSLQISLDSQTRIAEGLQSRLEMCNHALAREESKRKLLEAEISEFKSHFENVFTQCEEKKSEIQQLNILRNEEIVQLRSSLGDTEMLVREMEDKIVRLEQDNKELGELLKELREAQIHNAGGNTLVSKLRNKLKKLEEVNKNYSSVLKSKESEWGCQVEMMEAEVGTLKSTLNAKEQEIRELHTELEKCFCAIEEKHMELLILKSQLAETDSKSVLAETDKAVCISENEDMLCLGTEHKRLKDDSQTDMARQCLALEEELERQKKMLDESSEGQLVSKEQLLKMENTLKYEKGVAFEALEMLKLEMANKNDEISRLDCELQKWKSTAETLDISFREIQATCEKMEASLLSQTENEQLLKHENGSLICIVKDQKKKTQDLEQQIALLEKQYAEIKEEAERCKQEKKELVQISEERDCCIQNLQKDIAIACLKQESIRKEMENAIVAQLAAEKALEQEKEILLNIIDRKDQTIKHFQELASAAEQDLLSAAFFSFSEQVESLVEVNVLHEALKEAESLAKQEIQEKNTKIVKSELEIANLLKNSVRTEQSFLCLKQDSEQLQASLEAMKLETERLTGKQHSMEGIITNLKFERQNLLQEIMKLTTERDRMLVYIEHICDRIGEMSSEDMQLMEKLGNILNTSVDENETGMDSAVCDKLPDSDRDKANGFHFTPTGKRVEENLDGRSPLREVNSWHV</sequence>
<reference evidence="3 4" key="1">
    <citation type="journal article" date="2023" name="Plants (Basel)">
        <title>Bridging the Gap: Combining Genomics and Transcriptomics Approaches to Understand Stylosanthes scabra, an Orphan Legume from the Brazilian Caatinga.</title>
        <authorList>
            <person name="Ferreira-Neto J.R.C."/>
            <person name="da Silva M.D."/>
            <person name="Binneck E."/>
            <person name="de Melo N.F."/>
            <person name="da Silva R.H."/>
            <person name="de Melo A.L.T.M."/>
            <person name="Pandolfi V."/>
            <person name="Bustamante F.O."/>
            <person name="Brasileiro-Vidal A.C."/>
            <person name="Benko-Iseppon A.M."/>
        </authorList>
    </citation>
    <scope>NUCLEOTIDE SEQUENCE [LARGE SCALE GENOMIC DNA]</scope>
    <source>
        <tissue evidence="3">Leaves</tissue>
    </source>
</reference>
<comment type="caution">
    <text evidence="3">The sequence shown here is derived from an EMBL/GenBank/DDBJ whole genome shotgun (WGS) entry which is preliminary data.</text>
</comment>
<protein>
    <submittedName>
        <fullName evidence="3">Uncharacterized protein</fullName>
    </submittedName>
</protein>
<feature type="coiled-coil region" evidence="1">
    <location>
        <begin position="753"/>
        <end position="854"/>
    </location>
</feature>
<keyword evidence="4" id="KW-1185">Reference proteome</keyword>
<dbReference type="PANTHER" id="PTHR45287:SF3">
    <property type="entry name" value="PROTEIN, PUTATIVE-RELATED"/>
    <property type="match status" value="1"/>
</dbReference>
<feature type="region of interest" description="Disordered" evidence="2">
    <location>
        <begin position="911"/>
        <end position="932"/>
    </location>
</feature>
<feature type="coiled-coil region" evidence="1">
    <location>
        <begin position="271"/>
        <end position="298"/>
    </location>
</feature>
<dbReference type="Proteomes" id="UP001341840">
    <property type="component" value="Unassembled WGS sequence"/>
</dbReference>
<organism evidence="3 4">
    <name type="scientific">Stylosanthes scabra</name>
    <dbReference type="NCBI Taxonomy" id="79078"/>
    <lineage>
        <taxon>Eukaryota</taxon>
        <taxon>Viridiplantae</taxon>
        <taxon>Streptophyta</taxon>
        <taxon>Embryophyta</taxon>
        <taxon>Tracheophyta</taxon>
        <taxon>Spermatophyta</taxon>
        <taxon>Magnoliopsida</taxon>
        <taxon>eudicotyledons</taxon>
        <taxon>Gunneridae</taxon>
        <taxon>Pentapetalae</taxon>
        <taxon>rosids</taxon>
        <taxon>fabids</taxon>
        <taxon>Fabales</taxon>
        <taxon>Fabaceae</taxon>
        <taxon>Papilionoideae</taxon>
        <taxon>50 kb inversion clade</taxon>
        <taxon>dalbergioids sensu lato</taxon>
        <taxon>Dalbergieae</taxon>
        <taxon>Pterocarpus clade</taxon>
        <taxon>Stylosanthes</taxon>
    </lineage>
</organism>
<dbReference type="EMBL" id="JASCZI010120889">
    <property type="protein sequence ID" value="MED6157019.1"/>
    <property type="molecule type" value="Genomic_DNA"/>
</dbReference>
<feature type="coiled-coil region" evidence="1">
    <location>
        <begin position="619"/>
        <end position="706"/>
    </location>
</feature>
<proteinExistence type="predicted"/>
<feature type="coiled-coil region" evidence="1">
    <location>
        <begin position="331"/>
        <end position="435"/>
    </location>
</feature>
<evidence type="ECO:0000256" key="1">
    <source>
        <dbReference type="SAM" id="Coils"/>
    </source>
</evidence>
<evidence type="ECO:0000313" key="4">
    <source>
        <dbReference type="Proteomes" id="UP001341840"/>
    </source>
</evidence>
<dbReference type="PANTHER" id="PTHR45287">
    <property type="entry name" value="OS03G0691500 PROTEIN"/>
    <property type="match status" value="1"/>
</dbReference>
<dbReference type="InterPro" id="IPR040262">
    <property type="entry name" value="At4g38062-like"/>
</dbReference>
<accession>A0ABU6U874</accession>
<feature type="coiled-coil region" evidence="1">
    <location>
        <begin position="549"/>
        <end position="576"/>
    </location>
</feature>
<keyword evidence="1" id="KW-0175">Coiled coil</keyword>
<evidence type="ECO:0000313" key="3">
    <source>
        <dbReference type="EMBL" id="MED6157019.1"/>
    </source>
</evidence>